<sequence length="122" mass="14140">MRHSSCNYFLYILYLPVRNHCIQALRMDALAGCLVGNPFTWSGLDHVSPSDNARTQEDTARKNNHLKLILDHVPVTCALIIVMAMIDGFKWGSMERIIHIVATERMEQNLYPYYGWTRVRMI</sequence>
<reference evidence="1 2" key="1">
    <citation type="journal article" date="2022" name="Nat. Ecol. Evol.">
        <title>A masculinizing supergene underlies an exaggerated male reproductive morph in a spider.</title>
        <authorList>
            <person name="Hendrickx F."/>
            <person name="De Corte Z."/>
            <person name="Sonet G."/>
            <person name="Van Belleghem S.M."/>
            <person name="Kostlbacher S."/>
            <person name="Vangestel C."/>
        </authorList>
    </citation>
    <scope>NUCLEOTIDE SEQUENCE [LARGE SCALE GENOMIC DNA]</scope>
    <source>
        <strain evidence="1">W744_W776</strain>
    </source>
</reference>
<keyword evidence="2" id="KW-1185">Reference proteome</keyword>
<name>A0AAV6UYF9_9ARAC</name>
<evidence type="ECO:0000313" key="2">
    <source>
        <dbReference type="Proteomes" id="UP000827092"/>
    </source>
</evidence>
<organism evidence="1 2">
    <name type="scientific">Oedothorax gibbosus</name>
    <dbReference type="NCBI Taxonomy" id="931172"/>
    <lineage>
        <taxon>Eukaryota</taxon>
        <taxon>Metazoa</taxon>
        <taxon>Ecdysozoa</taxon>
        <taxon>Arthropoda</taxon>
        <taxon>Chelicerata</taxon>
        <taxon>Arachnida</taxon>
        <taxon>Araneae</taxon>
        <taxon>Araneomorphae</taxon>
        <taxon>Entelegynae</taxon>
        <taxon>Araneoidea</taxon>
        <taxon>Linyphiidae</taxon>
        <taxon>Erigoninae</taxon>
        <taxon>Oedothorax</taxon>
    </lineage>
</organism>
<evidence type="ECO:0000313" key="1">
    <source>
        <dbReference type="EMBL" id="KAG8188709.1"/>
    </source>
</evidence>
<protein>
    <submittedName>
        <fullName evidence="1">Uncharacterized protein</fullName>
    </submittedName>
</protein>
<dbReference type="AlphaFoldDB" id="A0AAV6UYF9"/>
<accession>A0AAV6UYF9</accession>
<proteinExistence type="predicted"/>
<dbReference type="Proteomes" id="UP000827092">
    <property type="component" value="Unassembled WGS sequence"/>
</dbReference>
<gene>
    <name evidence="1" type="ORF">JTE90_003965</name>
</gene>
<dbReference type="EMBL" id="JAFNEN010000233">
    <property type="protein sequence ID" value="KAG8188709.1"/>
    <property type="molecule type" value="Genomic_DNA"/>
</dbReference>
<comment type="caution">
    <text evidence="1">The sequence shown here is derived from an EMBL/GenBank/DDBJ whole genome shotgun (WGS) entry which is preliminary data.</text>
</comment>